<comment type="similarity">
    <text evidence="1">Belongs to the DapA family.</text>
</comment>
<protein>
    <submittedName>
        <fullName evidence="4">Dihydrodipicolinate synthase family protein</fullName>
        <ecNumber evidence="4">4.1.3.3</ecNumber>
        <ecNumber evidence="4">4.2.1.41</ecNumber>
        <ecNumber evidence="4">4.3.3.7</ecNumber>
    </submittedName>
</protein>
<accession>A0ABV2A4V9</accession>
<evidence type="ECO:0000256" key="1">
    <source>
        <dbReference type="ARBA" id="ARBA00007592"/>
    </source>
</evidence>
<evidence type="ECO:0000256" key="2">
    <source>
        <dbReference type="ARBA" id="ARBA00023239"/>
    </source>
</evidence>
<gene>
    <name evidence="4" type="ORF">ABUK86_31885</name>
</gene>
<dbReference type="PRINTS" id="PR00146">
    <property type="entry name" value="DHPICSNTHASE"/>
</dbReference>
<dbReference type="InterPro" id="IPR002220">
    <property type="entry name" value="DapA-like"/>
</dbReference>
<organism evidence="4 5">
    <name type="scientific">Nocardiopsis tropica</name>
    <dbReference type="NCBI Taxonomy" id="109330"/>
    <lineage>
        <taxon>Bacteria</taxon>
        <taxon>Bacillati</taxon>
        <taxon>Actinomycetota</taxon>
        <taxon>Actinomycetes</taxon>
        <taxon>Streptosporangiales</taxon>
        <taxon>Nocardiopsidaceae</taxon>
        <taxon>Nocardiopsis</taxon>
    </lineage>
</organism>
<dbReference type="GO" id="GO:0047448">
    <property type="term" value="F:5-dehydro-4-deoxyglucarate dehydratase activity"/>
    <property type="evidence" value="ECO:0007669"/>
    <property type="project" value="UniProtKB-EC"/>
</dbReference>
<keyword evidence="2 4" id="KW-0456">Lyase</keyword>
<evidence type="ECO:0000313" key="5">
    <source>
        <dbReference type="Proteomes" id="UP001432401"/>
    </source>
</evidence>
<dbReference type="CDD" id="cd00408">
    <property type="entry name" value="DHDPS-like"/>
    <property type="match status" value="1"/>
</dbReference>
<name>A0ABV2A4V9_9ACTN</name>
<dbReference type="EC" id="4.3.3.7" evidence="4"/>
<dbReference type="GO" id="GO:0008747">
    <property type="term" value="F:N-acetylneuraminate lyase activity"/>
    <property type="evidence" value="ECO:0007669"/>
    <property type="project" value="UniProtKB-EC"/>
</dbReference>
<dbReference type="Gene3D" id="3.20.20.70">
    <property type="entry name" value="Aldolase class I"/>
    <property type="match status" value="1"/>
</dbReference>
<evidence type="ECO:0000313" key="4">
    <source>
        <dbReference type="EMBL" id="MES0838405.1"/>
    </source>
</evidence>
<evidence type="ECO:0000256" key="3">
    <source>
        <dbReference type="SAM" id="MobiDB-lite"/>
    </source>
</evidence>
<feature type="region of interest" description="Disordered" evidence="3">
    <location>
        <begin position="311"/>
        <end position="358"/>
    </location>
</feature>
<dbReference type="Pfam" id="PF00701">
    <property type="entry name" value="DHDPS"/>
    <property type="match status" value="1"/>
</dbReference>
<sequence length="358" mass="35588">MTALGGLVPILATPFHPDGTLDDEGLRRLVRFQLACGVDGLAVFGMASEGFALTADERSRILDAVAEEASGAVPVVAGVNGTSVETAVEQARAAEAGGADSLMVLPPYLVKPSARQVVEFYTRVCAATALDVMVQDAPGATGVSMAPAVIAEIAALERVTSVKVESPPTPASTAAVRAALDARGADAAVLGGQNAFFLLEEYGAGAVGTMPACEVSDLLGGVLSLWEGGDRRAARRAYDRLLPLLRFGMQGGVAWAVHKEVLVARGVIGSAAVRLPAAPLDPRTAAGLAAILHDLGLPDHDTVVAAARGANPSPRAAGAEDAGPGRGPDGSGAQAAGAAKAASAPVGGSAAAAGGAGR</sequence>
<dbReference type="SUPFAM" id="SSF51569">
    <property type="entry name" value="Aldolase"/>
    <property type="match status" value="1"/>
</dbReference>
<dbReference type="GO" id="GO:0008840">
    <property type="term" value="F:4-hydroxy-tetrahydrodipicolinate synthase activity"/>
    <property type="evidence" value="ECO:0007669"/>
    <property type="project" value="UniProtKB-EC"/>
</dbReference>
<feature type="compositionally biased region" description="Low complexity" evidence="3">
    <location>
        <begin position="331"/>
        <end position="358"/>
    </location>
</feature>
<dbReference type="SMART" id="SM01130">
    <property type="entry name" value="DHDPS"/>
    <property type="match status" value="1"/>
</dbReference>
<dbReference type="RefSeq" id="WP_352987242.1">
    <property type="nucleotide sequence ID" value="NZ_JBEQNA010000027.1"/>
</dbReference>
<keyword evidence="5" id="KW-1185">Reference proteome</keyword>
<dbReference type="PANTHER" id="PTHR12128">
    <property type="entry name" value="DIHYDRODIPICOLINATE SYNTHASE"/>
    <property type="match status" value="1"/>
</dbReference>
<dbReference type="PANTHER" id="PTHR12128:SF66">
    <property type="entry name" value="4-HYDROXY-2-OXOGLUTARATE ALDOLASE, MITOCHONDRIAL"/>
    <property type="match status" value="1"/>
</dbReference>
<reference evidence="4 5" key="1">
    <citation type="submission" date="2024-06" db="EMBL/GenBank/DDBJ databases">
        <authorList>
            <person name="Bataeva Y.V."/>
            <person name="Grigorian L.N."/>
            <person name="Solomentsev V.I."/>
        </authorList>
    </citation>
    <scope>NUCLEOTIDE SEQUENCE [LARGE SCALE GENOMIC DNA]</scope>
    <source>
        <strain evidence="5">SCPM-O-B-12605 (RCAM04882)</strain>
    </source>
</reference>
<dbReference type="Proteomes" id="UP001432401">
    <property type="component" value="Unassembled WGS sequence"/>
</dbReference>
<comment type="caution">
    <text evidence="4">The sequence shown here is derived from an EMBL/GenBank/DDBJ whole genome shotgun (WGS) entry which is preliminary data.</text>
</comment>
<dbReference type="EC" id="4.1.3.3" evidence="4"/>
<dbReference type="InterPro" id="IPR013785">
    <property type="entry name" value="Aldolase_TIM"/>
</dbReference>
<proteinExistence type="inferred from homology"/>
<dbReference type="EC" id="4.2.1.41" evidence="4"/>
<dbReference type="EMBL" id="JBEQNB010000029">
    <property type="protein sequence ID" value="MES0838405.1"/>
    <property type="molecule type" value="Genomic_DNA"/>
</dbReference>